<dbReference type="NCBIfam" id="NF003593">
    <property type="entry name" value="PRK05255.1-1"/>
    <property type="match status" value="1"/>
</dbReference>
<evidence type="ECO:0000256" key="4">
    <source>
        <dbReference type="ARBA" id="ARBA00022884"/>
    </source>
</evidence>
<keyword evidence="2 5" id="KW-0690">Ribosome biogenesis</keyword>
<reference evidence="7" key="1">
    <citation type="journal article" date="2019" name="Int. J. Syst. Evol. Microbiol.">
        <title>The Global Catalogue of Microorganisms (GCM) 10K type strain sequencing project: providing services to taxonomists for standard genome sequencing and annotation.</title>
        <authorList>
            <consortium name="The Broad Institute Genomics Platform"/>
            <consortium name="The Broad Institute Genome Sequencing Center for Infectious Disease"/>
            <person name="Wu L."/>
            <person name="Ma J."/>
        </authorList>
    </citation>
    <scope>NUCLEOTIDE SEQUENCE [LARGE SCALE GENOMIC DNA]</scope>
    <source>
        <strain evidence="7">JCM 17110</strain>
    </source>
</reference>
<keyword evidence="4 5" id="KW-0694">RNA-binding</keyword>
<dbReference type="Proteomes" id="UP001500795">
    <property type="component" value="Unassembled WGS sequence"/>
</dbReference>
<evidence type="ECO:0000313" key="7">
    <source>
        <dbReference type="Proteomes" id="UP001500795"/>
    </source>
</evidence>
<dbReference type="Gene3D" id="1.10.60.30">
    <property type="entry name" value="PSPTO4464-like domains"/>
    <property type="match status" value="2"/>
</dbReference>
<gene>
    <name evidence="6" type="primary">yjgA</name>
    <name evidence="5" type="synonym">darP</name>
    <name evidence="6" type="ORF">GCM10022394_22460</name>
</gene>
<comment type="function">
    <text evidence="5">Member of a network of 50S ribosomal subunit biogenesis factors which assembles along the 30S-50S interface, preventing incorrect 23S rRNA structures from forming. Promotes peptidyl transferase center (PTC) maturation.</text>
</comment>
<comment type="similarity">
    <text evidence="5">Belongs to the DarP family.</text>
</comment>
<keyword evidence="3 5" id="KW-0699">rRNA-binding</keyword>
<evidence type="ECO:0000256" key="1">
    <source>
        <dbReference type="ARBA" id="ARBA00022490"/>
    </source>
</evidence>
<dbReference type="InterPro" id="IPR006839">
    <property type="entry name" value="DarP"/>
</dbReference>
<dbReference type="RefSeq" id="WP_344957968.1">
    <property type="nucleotide sequence ID" value="NZ_BAABCX010000002.1"/>
</dbReference>
<organism evidence="6 7">
    <name type="scientific">Zobellella aerophila</name>
    <dbReference type="NCBI Taxonomy" id="870480"/>
    <lineage>
        <taxon>Bacteria</taxon>
        <taxon>Pseudomonadati</taxon>
        <taxon>Pseudomonadota</taxon>
        <taxon>Gammaproteobacteria</taxon>
        <taxon>Aeromonadales</taxon>
        <taxon>Aeromonadaceae</taxon>
        <taxon>Zobellella</taxon>
    </lineage>
</organism>
<sequence>MRHHDEHPDQDDEIEWVSKSQMKREMHALQELGEALIKLKPSELAKVPLDDELQDAIALAHKLIGRKEREGLRRHLQYVGKLMRSRDVTAIEQSLAAFDHKSATANAHFHRLEQWRDRLVKEGDKGVDALLAEYQRLDRQKLRQLARQARKELAANLPPKTYRELFQYLKQNLEP</sequence>
<protein>
    <recommendedName>
        <fullName evidence="5">Dual-action ribosomal maturation protein DarP</fullName>
    </recommendedName>
    <alternativeName>
        <fullName evidence="5">Large ribosomal subunit assembly factor DarP</fullName>
    </alternativeName>
</protein>
<proteinExistence type="inferred from homology"/>
<dbReference type="EMBL" id="BAABCX010000002">
    <property type="protein sequence ID" value="GAA3542007.1"/>
    <property type="molecule type" value="Genomic_DNA"/>
</dbReference>
<comment type="caution">
    <text evidence="6">The sequence shown here is derived from an EMBL/GenBank/DDBJ whole genome shotgun (WGS) entry which is preliminary data.</text>
</comment>
<name>A0ABP6W050_9GAMM</name>
<dbReference type="PANTHER" id="PTHR38101:SF1">
    <property type="entry name" value="UPF0307 PROTEIN YJGA"/>
    <property type="match status" value="1"/>
</dbReference>
<dbReference type="PIRSF" id="PIRSF016183">
    <property type="entry name" value="UCP016183"/>
    <property type="match status" value="1"/>
</dbReference>
<comment type="subcellular location">
    <subcellularLocation>
        <location evidence="5">Cytoplasm</location>
    </subcellularLocation>
    <text evidence="5">Associates with late stage pre-50S ribosomal subunits.</text>
</comment>
<dbReference type="HAMAP" id="MF_00765">
    <property type="entry name" value="DarP"/>
    <property type="match status" value="1"/>
</dbReference>
<evidence type="ECO:0000256" key="5">
    <source>
        <dbReference type="HAMAP-Rule" id="MF_00765"/>
    </source>
</evidence>
<keyword evidence="1 5" id="KW-0963">Cytoplasm</keyword>
<dbReference type="CDD" id="cd16331">
    <property type="entry name" value="YjgA-like"/>
    <property type="match status" value="1"/>
</dbReference>
<evidence type="ECO:0000256" key="3">
    <source>
        <dbReference type="ARBA" id="ARBA00022730"/>
    </source>
</evidence>
<dbReference type="Pfam" id="PF04751">
    <property type="entry name" value="DarP"/>
    <property type="match status" value="1"/>
</dbReference>
<accession>A0ABP6W050</accession>
<evidence type="ECO:0000313" key="6">
    <source>
        <dbReference type="EMBL" id="GAA3542007.1"/>
    </source>
</evidence>
<dbReference type="PANTHER" id="PTHR38101">
    <property type="entry name" value="UPF0307 PROTEIN YJGA"/>
    <property type="match status" value="1"/>
</dbReference>
<dbReference type="SUPFAM" id="SSF158710">
    <property type="entry name" value="PSPTO4464-like"/>
    <property type="match status" value="1"/>
</dbReference>
<dbReference type="InterPro" id="IPR023153">
    <property type="entry name" value="DarP_sf"/>
</dbReference>
<evidence type="ECO:0000256" key="2">
    <source>
        <dbReference type="ARBA" id="ARBA00022517"/>
    </source>
</evidence>
<keyword evidence="7" id="KW-1185">Reference proteome</keyword>